<evidence type="ECO:0000313" key="1">
    <source>
        <dbReference type="EMBL" id="GKT26725.1"/>
    </source>
</evidence>
<organism evidence="1 2">
    <name type="scientific">Aduncisulcus paluster</name>
    <dbReference type="NCBI Taxonomy" id="2918883"/>
    <lineage>
        <taxon>Eukaryota</taxon>
        <taxon>Metamonada</taxon>
        <taxon>Carpediemonas-like organisms</taxon>
        <taxon>Aduncisulcus</taxon>
    </lineage>
</organism>
<keyword evidence="2" id="KW-1185">Reference proteome</keyword>
<protein>
    <submittedName>
        <fullName evidence="1">Uncharacterized protein</fullName>
    </submittedName>
</protein>
<gene>
    <name evidence="1" type="ORF">ADUPG1_013458</name>
</gene>
<name>A0ABQ5K2Z0_9EUKA</name>
<accession>A0ABQ5K2Z0</accession>
<evidence type="ECO:0000313" key="2">
    <source>
        <dbReference type="Proteomes" id="UP001057375"/>
    </source>
</evidence>
<comment type="caution">
    <text evidence="1">The sequence shown here is derived from an EMBL/GenBank/DDBJ whole genome shotgun (WGS) entry which is preliminary data.</text>
</comment>
<dbReference type="Proteomes" id="UP001057375">
    <property type="component" value="Unassembled WGS sequence"/>
</dbReference>
<reference evidence="1" key="1">
    <citation type="submission" date="2022-03" db="EMBL/GenBank/DDBJ databases">
        <title>Draft genome sequence of Aduncisulcus paluster, a free-living microaerophilic Fornicata.</title>
        <authorList>
            <person name="Yuyama I."/>
            <person name="Kume K."/>
            <person name="Tamura T."/>
            <person name="Inagaki Y."/>
            <person name="Hashimoto T."/>
        </authorList>
    </citation>
    <scope>NUCLEOTIDE SEQUENCE</scope>
    <source>
        <strain evidence="1">NY0171</strain>
    </source>
</reference>
<dbReference type="EMBL" id="BQXS01012674">
    <property type="protein sequence ID" value="GKT26725.1"/>
    <property type="molecule type" value="Genomic_DNA"/>
</dbReference>
<proteinExistence type="predicted"/>
<sequence length="95" mass="10783">MARSPSLSLSLDEEVVASIRDDLIDDTAQRILERFSIDQEMLKHNLSKEIKHIEKACSSSAMLLERLLCQMAAVDKSMNSSEPDRFSQINPVYEL</sequence>